<dbReference type="GO" id="GO:0003677">
    <property type="term" value="F:DNA binding"/>
    <property type="evidence" value="ECO:0007669"/>
    <property type="project" value="InterPro"/>
</dbReference>
<dbReference type="Gene3D" id="1.10.10.10">
    <property type="entry name" value="Winged helix-like DNA-binding domain superfamily/Winged helix DNA-binding domain"/>
    <property type="match status" value="1"/>
</dbReference>
<accession>A0A9Y2MWP1</accession>
<dbReference type="SMART" id="SM01043">
    <property type="entry name" value="BTAD"/>
    <property type="match status" value="1"/>
</dbReference>
<keyword evidence="3" id="KW-1185">Reference proteome</keyword>
<reference evidence="2 3" key="1">
    <citation type="submission" date="2023-06" db="EMBL/GenBank/DDBJ databases">
        <authorList>
            <person name="Oyuntsetseg B."/>
            <person name="Kim S.B."/>
        </authorList>
    </citation>
    <scope>NUCLEOTIDE SEQUENCE [LARGE SCALE GENOMIC DNA]</scope>
    <source>
        <strain evidence="2 3">2-15</strain>
    </source>
</reference>
<dbReference type="Pfam" id="PF03704">
    <property type="entry name" value="BTAD"/>
    <property type="match status" value="1"/>
</dbReference>
<dbReference type="RefSeq" id="WP_285968900.1">
    <property type="nucleotide sequence ID" value="NZ_CP127294.1"/>
</dbReference>
<dbReference type="KEGG" id="acab:QRX50_43495"/>
<dbReference type="InterPro" id="IPR041664">
    <property type="entry name" value="AAA_16"/>
</dbReference>
<dbReference type="SUPFAM" id="SSF48452">
    <property type="entry name" value="TPR-like"/>
    <property type="match status" value="3"/>
</dbReference>
<dbReference type="SUPFAM" id="SSF52540">
    <property type="entry name" value="P-loop containing nucleoside triphosphate hydrolases"/>
    <property type="match status" value="1"/>
</dbReference>
<dbReference type="InterPro" id="IPR016032">
    <property type="entry name" value="Sig_transdc_resp-reg_C-effctor"/>
</dbReference>
<dbReference type="PANTHER" id="PTHR35807">
    <property type="entry name" value="TRANSCRIPTIONAL REGULATOR REDD-RELATED"/>
    <property type="match status" value="1"/>
</dbReference>
<dbReference type="Pfam" id="PF13191">
    <property type="entry name" value="AAA_16"/>
    <property type="match status" value="1"/>
</dbReference>
<dbReference type="InterPro" id="IPR027417">
    <property type="entry name" value="P-loop_NTPase"/>
</dbReference>
<gene>
    <name evidence="2" type="ORF">QRX50_43495</name>
</gene>
<dbReference type="SUPFAM" id="SSF46894">
    <property type="entry name" value="C-terminal effector domain of the bipartite response regulators"/>
    <property type="match status" value="1"/>
</dbReference>
<feature type="domain" description="Bacterial transcriptional activator" evidence="1">
    <location>
        <begin position="98"/>
        <end position="239"/>
    </location>
</feature>
<dbReference type="Proteomes" id="UP001236014">
    <property type="component" value="Chromosome"/>
</dbReference>
<dbReference type="AlphaFoldDB" id="A0A9Y2MWP1"/>
<dbReference type="EMBL" id="CP127294">
    <property type="protein sequence ID" value="WIX78174.1"/>
    <property type="molecule type" value="Genomic_DNA"/>
</dbReference>
<dbReference type="Gene3D" id="1.25.40.10">
    <property type="entry name" value="Tetratricopeptide repeat domain"/>
    <property type="match status" value="2"/>
</dbReference>
<evidence type="ECO:0000313" key="2">
    <source>
        <dbReference type="EMBL" id="WIX78174.1"/>
    </source>
</evidence>
<evidence type="ECO:0000313" key="3">
    <source>
        <dbReference type="Proteomes" id="UP001236014"/>
    </source>
</evidence>
<organism evidence="2 3">
    <name type="scientific">Amycolatopsis carbonis</name>
    <dbReference type="NCBI Taxonomy" id="715471"/>
    <lineage>
        <taxon>Bacteria</taxon>
        <taxon>Bacillati</taxon>
        <taxon>Actinomycetota</taxon>
        <taxon>Actinomycetes</taxon>
        <taxon>Pseudonocardiales</taxon>
        <taxon>Pseudonocardiaceae</taxon>
        <taxon>Amycolatopsis</taxon>
    </lineage>
</organism>
<name>A0A9Y2MWP1_9PSEU</name>
<evidence type="ECO:0000259" key="1">
    <source>
        <dbReference type="SMART" id="SM01043"/>
    </source>
</evidence>
<dbReference type="InterPro" id="IPR005158">
    <property type="entry name" value="BTAD"/>
</dbReference>
<protein>
    <submittedName>
        <fullName evidence="2">AAA family ATPase</fullName>
    </submittedName>
</protein>
<dbReference type="GO" id="GO:0006355">
    <property type="term" value="P:regulation of DNA-templated transcription"/>
    <property type="evidence" value="ECO:0007669"/>
    <property type="project" value="InterPro"/>
</dbReference>
<sequence length="999" mass="109260">MLYVSLLGEQSVTHGATGRAVTRSPRAIALVGYLVTHAGLPQPRQRIASLFWPDSSDAQARTNLRRELHHLRQVLGEDSALLATATDLSWQDTPRCRVDVRVFDAERRAALAAGEDEEVRVHAGAALAEYRGELMPGLGDDWLFEPRNELEQQCVSLCDLLGDAQCRLGDLAGAAETARRRIRLRPLEELGYRTLMELQADLGDRAGAVSTYHQCAAVLERELGVVPDRATQAALRRLLADAVPSRESRLVGRAREFTRLRERWQQAARGQPSVALVRGDAGVGKTRLVIELARLARSQGAVVAGTQCFGTSGRLALAPVADWLRNPVLQPSLATLAPVWRAEVDRLVPAGKDTGPAPVVRAVADAWQRHRFFEGLARALTGAGRPTLLVLDNAQWCDQETLAFLLFCLGLEPRAPLLLAATQRSDPGDGTLAGWTERLRATGRLSEVDLSPLDLDDTARLAESVSGLLPSGDELTLLHIATGGFPLSVVEALRSGGPPGDLDAVLTERLRQPTPDAREIAGLAAAVGRDFSLDLLTEASDLDAEAVVRAVDELWRLRILRDFRDGYDFSHDLLRDAAYREVTRARRWLLHRRLAQSLELLHPGDTGAVSAQLAEQYARGGRPDRAVEFYRRAAELAAGTFAHGEAIRLLREALSLLAGAPAGPETDRRELEVLEALSGPLNARLGYASPDLQRALERSIVLAERLGQQDSTLVGLVGLWTSRFVQGRTARAHEAAKRALELVDDDRTKDELNGSAHFAFAGSSVSLGRPGEALRHFDLAARLTRGAPSLPIGTRPEVHSLAWAAHAHWLLGHEDEALRSSREAVSLARTMTHPYSLAVALAYAGITHQMRGDLDEVTEHSAELRELCDRYGFAYYREWGLVLGGWVRGDADGLADIRRGVANLKAEGSLARMPYWLALQADLLARHDRPGPARAALDAALVVGQARDDLWWLPEVLRLRSAYDGREQGRVRLKTAVELAAAQGSTTLRLRCERDLDRF</sequence>
<proteinExistence type="predicted"/>
<dbReference type="InterPro" id="IPR036388">
    <property type="entry name" value="WH-like_DNA-bd_sf"/>
</dbReference>
<dbReference type="InterPro" id="IPR011990">
    <property type="entry name" value="TPR-like_helical_dom_sf"/>
</dbReference>
<dbReference type="InterPro" id="IPR051677">
    <property type="entry name" value="AfsR-DnrI-RedD_regulator"/>
</dbReference>